<dbReference type="Proteomes" id="UP000005090">
    <property type="component" value="Chromosome"/>
</dbReference>
<dbReference type="PANTHER" id="PTHR36966">
    <property type="entry name" value="REP-ASSOCIATED TYROSINE TRANSPOSASE"/>
    <property type="match status" value="1"/>
</dbReference>
<dbReference type="SUPFAM" id="SSF143422">
    <property type="entry name" value="Transposase IS200-like"/>
    <property type="match status" value="1"/>
</dbReference>
<dbReference type="Gene3D" id="3.30.70.1290">
    <property type="entry name" value="Transposase IS200-like"/>
    <property type="match status" value="1"/>
</dbReference>
<organism evidence="2 3">
    <name type="scientific">Methylomicrobium album BG8</name>
    <dbReference type="NCBI Taxonomy" id="686340"/>
    <lineage>
        <taxon>Bacteria</taxon>
        <taxon>Pseudomonadati</taxon>
        <taxon>Pseudomonadota</taxon>
        <taxon>Gammaproteobacteria</taxon>
        <taxon>Methylococcales</taxon>
        <taxon>Methylococcaceae</taxon>
        <taxon>Methylomicrobium</taxon>
    </lineage>
</organism>
<proteinExistence type="predicted"/>
<reference evidence="2 3" key="1">
    <citation type="journal article" date="2013" name="Genome Announc.">
        <title>Genome Sequence of the Obligate Gammaproteobacterial Methanotroph Methylomicrobium album Strain BG8.</title>
        <authorList>
            <person name="Kits K.D."/>
            <person name="Kalyuzhnaya M.G."/>
            <person name="Klotz M.G."/>
            <person name="Jetten M.S."/>
            <person name="Op den Camp H.J."/>
            <person name="Vuilleumier S."/>
            <person name="Bringel F."/>
            <person name="Dispirito A.A."/>
            <person name="Murrell J.C."/>
            <person name="Bruce D."/>
            <person name="Cheng J.F."/>
            <person name="Copeland A."/>
            <person name="Goodwin L."/>
            <person name="Hauser L."/>
            <person name="Lajus A."/>
            <person name="Land M.L."/>
            <person name="Lapidus A."/>
            <person name="Lucas S."/>
            <person name="Medigue C."/>
            <person name="Pitluck S."/>
            <person name="Woyke T."/>
            <person name="Zeytun A."/>
            <person name="Stein L.Y."/>
        </authorList>
    </citation>
    <scope>NUCLEOTIDE SEQUENCE [LARGE SCALE GENOMIC DNA]</scope>
    <source>
        <strain evidence="2 3">BG8</strain>
    </source>
</reference>
<evidence type="ECO:0000313" key="3">
    <source>
        <dbReference type="Proteomes" id="UP000005090"/>
    </source>
</evidence>
<sequence length="149" mass="17404">MSNYQRLRITGGCYFFTVVTWRRRRVFIDDARVQMLRDALRKVKQTRPFQIDAMVVLPDHLHCIWRLPENDADYSSRWREIKKMVSRQIDTTTNARQERLVCGSADFGNTLYATKTIGGGTWTIFITIQSNTDWCNTPDIGRGRRSPAQ</sequence>
<dbReference type="SMART" id="SM01321">
    <property type="entry name" value="Y1_Tnp"/>
    <property type="match status" value="1"/>
</dbReference>
<dbReference type="GO" id="GO:0043565">
    <property type="term" value="F:sequence-specific DNA binding"/>
    <property type="evidence" value="ECO:0007669"/>
    <property type="project" value="TreeGrafter"/>
</dbReference>
<dbReference type="InterPro" id="IPR036515">
    <property type="entry name" value="Transposase_17_sf"/>
</dbReference>
<evidence type="ECO:0000313" key="2">
    <source>
        <dbReference type="EMBL" id="EIC30796.1"/>
    </source>
</evidence>
<protein>
    <submittedName>
        <fullName evidence="2">Transposase</fullName>
    </submittedName>
</protein>
<dbReference type="eggNOG" id="COG1943">
    <property type="taxonomic scope" value="Bacteria"/>
</dbReference>
<dbReference type="PANTHER" id="PTHR36966:SF1">
    <property type="entry name" value="REP-ASSOCIATED TYROSINE TRANSPOSASE"/>
    <property type="match status" value="1"/>
</dbReference>
<name>H8GNP0_METAL</name>
<evidence type="ECO:0000259" key="1">
    <source>
        <dbReference type="SMART" id="SM01321"/>
    </source>
</evidence>
<gene>
    <name evidence="2" type="ORF">Metal_3120</name>
</gene>
<dbReference type="GO" id="GO:0006313">
    <property type="term" value="P:DNA transposition"/>
    <property type="evidence" value="ECO:0007669"/>
    <property type="project" value="InterPro"/>
</dbReference>
<feature type="domain" description="Transposase IS200-like" evidence="1">
    <location>
        <begin position="9"/>
        <end position="109"/>
    </location>
</feature>
<dbReference type="HOGENOM" id="CLU_1747481_0_0_6"/>
<dbReference type="STRING" id="686340.Metal_3120"/>
<dbReference type="Pfam" id="PF01797">
    <property type="entry name" value="Y1_Tnp"/>
    <property type="match status" value="1"/>
</dbReference>
<dbReference type="EMBL" id="CM001475">
    <property type="protein sequence ID" value="EIC30796.1"/>
    <property type="molecule type" value="Genomic_DNA"/>
</dbReference>
<dbReference type="InterPro" id="IPR052715">
    <property type="entry name" value="RAYT_transposase"/>
</dbReference>
<dbReference type="GO" id="GO:0004803">
    <property type="term" value="F:transposase activity"/>
    <property type="evidence" value="ECO:0007669"/>
    <property type="project" value="InterPro"/>
</dbReference>
<accession>H8GNP0</accession>
<keyword evidence="3" id="KW-1185">Reference proteome</keyword>
<dbReference type="AlphaFoldDB" id="H8GNP0"/>
<dbReference type="NCBIfam" id="NF047646">
    <property type="entry name" value="REP_Tyr_transpos"/>
    <property type="match status" value="1"/>
</dbReference>
<dbReference type="InterPro" id="IPR002686">
    <property type="entry name" value="Transposase_17"/>
</dbReference>